<keyword evidence="3" id="KW-0732">Signal</keyword>
<proteinExistence type="predicted"/>
<dbReference type="PROSITE" id="PS51155">
    <property type="entry name" value="CHIT_BIND_RR_2"/>
    <property type="match status" value="1"/>
</dbReference>
<keyword evidence="5" id="KW-1185">Reference proteome</keyword>
<dbReference type="PROSITE" id="PS51257">
    <property type="entry name" value="PROKAR_LIPOPROTEIN"/>
    <property type="match status" value="1"/>
</dbReference>
<gene>
    <name evidence="4" type="ORF">CEUTPL_LOCUS11374</name>
</gene>
<evidence type="ECO:0000256" key="3">
    <source>
        <dbReference type="SAM" id="SignalP"/>
    </source>
</evidence>
<feature type="signal peptide" evidence="3">
    <location>
        <begin position="1"/>
        <end position="15"/>
    </location>
</feature>
<dbReference type="InterPro" id="IPR000618">
    <property type="entry name" value="Insect_cuticle"/>
</dbReference>
<evidence type="ECO:0000313" key="5">
    <source>
        <dbReference type="Proteomes" id="UP001152799"/>
    </source>
</evidence>
<dbReference type="GO" id="GO:0008010">
    <property type="term" value="F:structural constituent of chitin-based larval cuticle"/>
    <property type="evidence" value="ECO:0007669"/>
    <property type="project" value="TreeGrafter"/>
</dbReference>
<evidence type="ECO:0000256" key="2">
    <source>
        <dbReference type="PROSITE-ProRule" id="PRU00497"/>
    </source>
</evidence>
<dbReference type="GO" id="GO:0062129">
    <property type="term" value="C:chitin-based extracellular matrix"/>
    <property type="evidence" value="ECO:0007669"/>
    <property type="project" value="TreeGrafter"/>
</dbReference>
<evidence type="ECO:0000256" key="1">
    <source>
        <dbReference type="ARBA" id="ARBA00022460"/>
    </source>
</evidence>
<dbReference type="PANTHER" id="PTHR10380:SF173">
    <property type="entry name" value="CUTICULAR PROTEIN 47EF, ISOFORM C-RELATED"/>
    <property type="match status" value="1"/>
</dbReference>
<protein>
    <submittedName>
        <fullName evidence="4">Uncharacterized protein</fullName>
    </submittedName>
</protein>
<sequence>MKVFVLVTVLGLASCASLDNLYLPSQRLTNQASESHNQVPILKFNSNNDGEGTYQYNYETGNSISAQEQGDARGDGTKAHGSYSYIAPDGQHISITYTADENGFVPQGSHIPTPPPIPEAILKALQENAAAEARGVFDDGQYRGEGLSEGQYKNEGVETFARVKSGGYAANGGYTY</sequence>
<evidence type="ECO:0000313" key="4">
    <source>
        <dbReference type="EMBL" id="CAG9770932.1"/>
    </source>
</evidence>
<name>A0A9N9MVG9_9CUCU</name>
<accession>A0A9N9MVG9</accession>
<feature type="chain" id="PRO_5040238281" evidence="3">
    <location>
        <begin position="16"/>
        <end position="176"/>
    </location>
</feature>
<dbReference type="OrthoDB" id="6365759at2759"/>
<dbReference type="Proteomes" id="UP001152799">
    <property type="component" value="Chromosome 6"/>
</dbReference>
<reference evidence="4" key="1">
    <citation type="submission" date="2022-01" db="EMBL/GenBank/DDBJ databases">
        <authorList>
            <person name="King R."/>
        </authorList>
    </citation>
    <scope>NUCLEOTIDE SEQUENCE</scope>
</reference>
<dbReference type="Pfam" id="PF00379">
    <property type="entry name" value="Chitin_bind_4"/>
    <property type="match status" value="1"/>
</dbReference>
<dbReference type="PRINTS" id="PR00947">
    <property type="entry name" value="CUTICLE"/>
</dbReference>
<dbReference type="InterPro" id="IPR050468">
    <property type="entry name" value="Cuticle_Struct_Prot"/>
</dbReference>
<organism evidence="4 5">
    <name type="scientific">Ceutorhynchus assimilis</name>
    <name type="common">cabbage seed weevil</name>
    <dbReference type="NCBI Taxonomy" id="467358"/>
    <lineage>
        <taxon>Eukaryota</taxon>
        <taxon>Metazoa</taxon>
        <taxon>Ecdysozoa</taxon>
        <taxon>Arthropoda</taxon>
        <taxon>Hexapoda</taxon>
        <taxon>Insecta</taxon>
        <taxon>Pterygota</taxon>
        <taxon>Neoptera</taxon>
        <taxon>Endopterygota</taxon>
        <taxon>Coleoptera</taxon>
        <taxon>Polyphaga</taxon>
        <taxon>Cucujiformia</taxon>
        <taxon>Curculionidae</taxon>
        <taxon>Ceutorhynchinae</taxon>
        <taxon>Ceutorhynchus</taxon>
    </lineage>
</organism>
<keyword evidence="1 2" id="KW-0193">Cuticle</keyword>
<dbReference type="EMBL" id="OU892282">
    <property type="protein sequence ID" value="CAG9770932.1"/>
    <property type="molecule type" value="Genomic_DNA"/>
</dbReference>
<dbReference type="AlphaFoldDB" id="A0A9N9MVG9"/>
<dbReference type="InterPro" id="IPR031311">
    <property type="entry name" value="CHIT_BIND_RR_consensus"/>
</dbReference>
<dbReference type="PANTHER" id="PTHR10380">
    <property type="entry name" value="CUTICLE PROTEIN"/>
    <property type="match status" value="1"/>
</dbReference>
<dbReference type="PROSITE" id="PS00233">
    <property type="entry name" value="CHIT_BIND_RR_1"/>
    <property type="match status" value="1"/>
</dbReference>